<protein>
    <recommendedName>
        <fullName evidence="5">No apical meristem-associated C-terminal domain-containing protein</fullName>
    </recommendedName>
</protein>
<accession>A0A180GDR4</accession>
<evidence type="ECO:0000313" key="3">
    <source>
        <dbReference type="EnsemblFungi" id="PTTG_28210-t43_1-p1"/>
    </source>
</evidence>
<feature type="region of interest" description="Disordered" evidence="1">
    <location>
        <begin position="1"/>
        <end position="20"/>
    </location>
</feature>
<dbReference type="AlphaFoldDB" id="A0A180GDR4"/>
<evidence type="ECO:0000256" key="1">
    <source>
        <dbReference type="SAM" id="MobiDB-lite"/>
    </source>
</evidence>
<sequence>MASNNEDNHSKTKQDPKFTLKEDTQLAKSWVVTSKDAINSNQQGKDEFFACIANNYNRFTLGPPRDRNNLQRRWKNIQKFILQFAVIYNQMANNPASETSPLDWLINTKEMYLQTKNCAFTHESAWNIVKDALKWKKLIAGHAKNSARPPGRPSSHSAAKSTSAESPPLSASFQSQPNPSSTLQGADESEL</sequence>
<dbReference type="OrthoDB" id="2516506at2759"/>
<dbReference type="Proteomes" id="UP000005240">
    <property type="component" value="Unassembled WGS sequence"/>
</dbReference>
<evidence type="ECO:0000313" key="4">
    <source>
        <dbReference type="Proteomes" id="UP000005240"/>
    </source>
</evidence>
<reference evidence="2" key="1">
    <citation type="submission" date="2009-11" db="EMBL/GenBank/DDBJ databases">
        <authorList>
            <consortium name="The Broad Institute Genome Sequencing Platform"/>
            <person name="Ward D."/>
            <person name="Feldgarden M."/>
            <person name="Earl A."/>
            <person name="Young S.K."/>
            <person name="Zeng Q."/>
            <person name="Koehrsen M."/>
            <person name="Alvarado L."/>
            <person name="Berlin A."/>
            <person name="Bochicchio J."/>
            <person name="Borenstein D."/>
            <person name="Chapman S.B."/>
            <person name="Chen Z."/>
            <person name="Engels R."/>
            <person name="Freedman E."/>
            <person name="Gellesch M."/>
            <person name="Goldberg J."/>
            <person name="Griggs A."/>
            <person name="Gujja S."/>
            <person name="Heilman E."/>
            <person name="Heiman D."/>
            <person name="Hepburn T."/>
            <person name="Howarth C."/>
            <person name="Jen D."/>
            <person name="Larson L."/>
            <person name="Lewis B."/>
            <person name="Mehta T."/>
            <person name="Park D."/>
            <person name="Pearson M."/>
            <person name="Roberts A."/>
            <person name="Saif S."/>
            <person name="Shea T."/>
            <person name="Shenoy N."/>
            <person name="Sisk P."/>
            <person name="Stolte C."/>
            <person name="Sykes S."/>
            <person name="Thomson T."/>
            <person name="Walk T."/>
            <person name="White J."/>
            <person name="Yandava C."/>
            <person name="Izard J."/>
            <person name="Baranova O.V."/>
            <person name="Blanton J.M."/>
            <person name="Tanner A.C."/>
            <person name="Dewhirst F.E."/>
            <person name="Haas B."/>
            <person name="Nusbaum C."/>
            <person name="Birren B."/>
        </authorList>
    </citation>
    <scope>NUCLEOTIDE SEQUENCE [LARGE SCALE GENOMIC DNA]</scope>
    <source>
        <strain evidence="2">1-1 BBBD Race 1</strain>
    </source>
</reference>
<dbReference type="EMBL" id="ADAS02000094">
    <property type="protein sequence ID" value="OAV90795.1"/>
    <property type="molecule type" value="Genomic_DNA"/>
</dbReference>
<feature type="compositionally biased region" description="Polar residues" evidence="1">
    <location>
        <begin position="154"/>
        <end position="184"/>
    </location>
</feature>
<dbReference type="VEuPathDB" id="FungiDB:PTTG_28210"/>
<dbReference type="PANTHER" id="PTHR45023:SF4">
    <property type="entry name" value="GLYCINE-RICH PROTEIN-RELATED"/>
    <property type="match status" value="1"/>
</dbReference>
<reference evidence="3" key="4">
    <citation type="submission" date="2025-05" db="UniProtKB">
        <authorList>
            <consortium name="EnsemblFungi"/>
        </authorList>
    </citation>
    <scope>IDENTIFICATION</scope>
    <source>
        <strain evidence="3">isolate 1-1 / race 1 (BBBD)</strain>
    </source>
</reference>
<dbReference type="PANTHER" id="PTHR45023">
    <property type="match status" value="1"/>
</dbReference>
<evidence type="ECO:0008006" key="5">
    <source>
        <dbReference type="Google" id="ProtNLM"/>
    </source>
</evidence>
<evidence type="ECO:0000313" key="2">
    <source>
        <dbReference type="EMBL" id="OAV90795.1"/>
    </source>
</evidence>
<organism evidence="2">
    <name type="scientific">Puccinia triticina (isolate 1-1 / race 1 (BBBD))</name>
    <name type="common">Brown leaf rust fungus</name>
    <dbReference type="NCBI Taxonomy" id="630390"/>
    <lineage>
        <taxon>Eukaryota</taxon>
        <taxon>Fungi</taxon>
        <taxon>Dikarya</taxon>
        <taxon>Basidiomycota</taxon>
        <taxon>Pucciniomycotina</taxon>
        <taxon>Pucciniomycetes</taxon>
        <taxon>Pucciniales</taxon>
        <taxon>Pucciniaceae</taxon>
        <taxon>Puccinia</taxon>
    </lineage>
</organism>
<keyword evidence="4" id="KW-1185">Reference proteome</keyword>
<proteinExistence type="predicted"/>
<dbReference type="STRING" id="630390.A0A180GDR4"/>
<dbReference type="EnsemblFungi" id="PTTG_28210-t43_1">
    <property type="protein sequence ID" value="PTTG_28210-t43_1-p1"/>
    <property type="gene ID" value="PTTG_28210"/>
</dbReference>
<gene>
    <name evidence="2" type="ORF">PTTG_28210</name>
</gene>
<reference evidence="2" key="2">
    <citation type="submission" date="2016-05" db="EMBL/GenBank/DDBJ databases">
        <title>Comparative analysis highlights variable genome content of wheat rusts and divergence of the mating loci.</title>
        <authorList>
            <person name="Cuomo C.A."/>
            <person name="Bakkeren G."/>
            <person name="Szabo L."/>
            <person name="Khalil H."/>
            <person name="Joly D."/>
            <person name="Goldberg J."/>
            <person name="Young S."/>
            <person name="Zeng Q."/>
            <person name="Fellers J."/>
        </authorList>
    </citation>
    <scope>NUCLEOTIDE SEQUENCE [LARGE SCALE GENOMIC DNA]</scope>
    <source>
        <strain evidence="2">1-1 BBBD Race 1</strain>
    </source>
</reference>
<reference evidence="3 4" key="3">
    <citation type="journal article" date="2017" name="G3 (Bethesda)">
        <title>Comparative analysis highlights variable genome content of wheat rusts and divergence of the mating loci.</title>
        <authorList>
            <person name="Cuomo C.A."/>
            <person name="Bakkeren G."/>
            <person name="Khalil H.B."/>
            <person name="Panwar V."/>
            <person name="Joly D."/>
            <person name="Linning R."/>
            <person name="Sakthikumar S."/>
            <person name="Song X."/>
            <person name="Adiconis X."/>
            <person name="Fan L."/>
            <person name="Goldberg J.M."/>
            <person name="Levin J.Z."/>
            <person name="Young S."/>
            <person name="Zeng Q."/>
            <person name="Anikster Y."/>
            <person name="Bruce M."/>
            <person name="Wang M."/>
            <person name="Yin C."/>
            <person name="McCallum B."/>
            <person name="Szabo L.J."/>
            <person name="Hulbert S."/>
            <person name="Chen X."/>
            <person name="Fellers J.P."/>
        </authorList>
    </citation>
    <scope>NUCLEOTIDE SEQUENCE</scope>
    <source>
        <strain evidence="4">Isolate 1-1 / race 1 (BBBD)</strain>
        <strain evidence="3">isolate 1-1 / race 1 (BBBD)</strain>
    </source>
</reference>
<name>A0A180GDR4_PUCT1</name>
<feature type="region of interest" description="Disordered" evidence="1">
    <location>
        <begin position="143"/>
        <end position="191"/>
    </location>
</feature>